<keyword evidence="2" id="KW-1185">Reference proteome</keyword>
<reference evidence="2" key="1">
    <citation type="journal article" date="2019" name="Int. J. Syst. Evol. Microbiol.">
        <title>The Global Catalogue of Microorganisms (GCM) 10K type strain sequencing project: providing services to taxonomists for standard genome sequencing and annotation.</title>
        <authorList>
            <consortium name="The Broad Institute Genomics Platform"/>
            <consortium name="The Broad Institute Genome Sequencing Center for Infectious Disease"/>
            <person name="Wu L."/>
            <person name="Ma J."/>
        </authorList>
    </citation>
    <scope>NUCLEOTIDE SEQUENCE [LARGE SCALE GENOMIC DNA]</scope>
    <source>
        <strain evidence="2">CCUG 71848</strain>
    </source>
</reference>
<evidence type="ECO:0000313" key="2">
    <source>
        <dbReference type="Proteomes" id="UP001597156"/>
    </source>
</evidence>
<gene>
    <name evidence="1" type="ORF">ACFQ22_08565</name>
</gene>
<dbReference type="EMBL" id="JBHTLH010000026">
    <property type="protein sequence ID" value="MFD1125406.1"/>
    <property type="molecule type" value="Genomic_DNA"/>
</dbReference>
<dbReference type="Proteomes" id="UP001597156">
    <property type="component" value="Unassembled WGS sequence"/>
</dbReference>
<name>A0ABW3PS77_9LACO</name>
<sequence>AASSASASAAAQSAAAQLNGKWVKASALSQTSASSSATSSAAQPIADSAVRLTFTDASGKTIKSVDWTKTNAKKGDTLGQLTRDNNGVYTWNLGNLSATQLQSLKDTISDALNGTGYGFSVDNNAAVLAQAKTGSELKIPLTKGNTVYQTLTPLAYNTATGATNNSAATATKLAKNSAATTSLSDQYFSAKASATPQSGDALVIKGDKNSKNYDLDLSQVDAKTGAANSTLQAQVKAYVDAGNTLDSLNKQVSDAAANFFVAPTSTSVNDLFSGTDNATYTGTDVMNYLAKHSNFSTLKSPVFPVFTSTGSVASFSQFNFTARQALGGTFGSGTTTVYYSYNSALPSTNVSFPTSTGNGYSPF</sequence>
<organism evidence="1 2">
    <name type="scientific">Lentilactobacillus raoultii</name>
    <dbReference type="NCBI Taxonomy" id="1987503"/>
    <lineage>
        <taxon>Bacteria</taxon>
        <taxon>Bacillati</taxon>
        <taxon>Bacillota</taxon>
        <taxon>Bacilli</taxon>
        <taxon>Lactobacillales</taxon>
        <taxon>Lactobacillaceae</taxon>
        <taxon>Lentilactobacillus</taxon>
    </lineage>
</organism>
<proteinExistence type="predicted"/>
<evidence type="ECO:0008006" key="3">
    <source>
        <dbReference type="Google" id="ProtNLM"/>
    </source>
</evidence>
<evidence type="ECO:0000313" key="1">
    <source>
        <dbReference type="EMBL" id="MFD1125406.1"/>
    </source>
</evidence>
<protein>
    <recommendedName>
        <fullName evidence="3">Flagellar hook-associated protein 2</fullName>
    </recommendedName>
</protein>
<feature type="non-terminal residue" evidence="1">
    <location>
        <position position="1"/>
    </location>
</feature>
<comment type="caution">
    <text evidence="1">The sequence shown here is derived from an EMBL/GenBank/DDBJ whole genome shotgun (WGS) entry which is preliminary data.</text>
</comment>
<accession>A0ABW3PS77</accession>